<dbReference type="InterPro" id="IPR049614">
    <property type="entry name" value="HrpB_DEXH"/>
</dbReference>
<feature type="domain" description="Helicase C-terminal" evidence="7">
    <location>
        <begin position="198"/>
        <end position="373"/>
    </location>
</feature>
<dbReference type="SUPFAM" id="SSF52540">
    <property type="entry name" value="P-loop containing nucleoside triphosphate hydrolases"/>
    <property type="match status" value="1"/>
</dbReference>
<dbReference type="SMART" id="SM00487">
    <property type="entry name" value="DEXDc"/>
    <property type="match status" value="1"/>
</dbReference>
<feature type="region of interest" description="Disordered" evidence="5">
    <location>
        <begin position="806"/>
        <end position="839"/>
    </location>
</feature>
<evidence type="ECO:0000259" key="6">
    <source>
        <dbReference type="PROSITE" id="PS51192"/>
    </source>
</evidence>
<evidence type="ECO:0000259" key="7">
    <source>
        <dbReference type="PROSITE" id="PS51194"/>
    </source>
</evidence>
<evidence type="ECO:0000256" key="2">
    <source>
        <dbReference type="ARBA" id="ARBA00022801"/>
    </source>
</evidence>
<sequence length="839" mass="91860">MPARPLPISPLLPEVIRRLGETRALVLQAPPGAGKTTQVPLALLGADWLAGQKILVLEPRRLAATHAARRMASELGEPVGERVGYRVRLERRVGSAGRIEVVTYGLFLRQLQGDPALEGVGCVLFDEFHERSADSDLALALLLDSRALLRPDLAIAVMSATLDAEPITALLEEAPLLRSAGKAYPVDTVHLPPRPHERLERHVLRAVERALDESDGDLLVFLPGLGEIRRCEALLQEASLGGEDVLITPLFGDLALEAQEAAIRPRRDGGRKVVLATAIAESSLTIEGISAVIDSGLARRSRFDPNRGMDGLVTEPASLASAEQRRGRAGRLGHGLCLRLWSPAEQSRRPTFDPAELQRCDPAPVVLQLAVWGHRDATNLKLLDPPHEASLNEGRCILQQLGALDADRRPTPHGRTLAGLGTHPRLAHLLVTAVAAGEPTLGARLAVLLSERDPLDRRELGVDLEPRLRWFGESGHSSIRRRFQLLAQQLARQIGQAITSSPLKAESHAVAAELLAMAYPDRVALARPGGQGQFLMASGRGAQLPEGDPLGNATALAIAALDGRSGNARIQAALALDPAAISRCFRARLEVRDQLGWNSQALRVDARRQRCYGALVLQEDAWPDPPAAAVRDLLVEALRAQQLRPLPWSEGSRQLQRRLNLAHRLDPDHWPHRDLSWLTAHPEAWLGDQLPGLRSFAALQGIDLVEALWQGMDWLARQRLDQLLPSRWTLPSGRSTRIDYGPEEPVLAAGLGDLFGSSQSPLLWHGQQPLTIHVLSPAGRPLQITRDLAGFWDRGYPEVRREMRGRYPRHPWPKDPRSVPARPRTKSRPASEGRGRRSS</sequence>
<dbReference type="InterPro" id="IPR027417">
    <property type="entry name" value="P-loop_NTPase"/>
</dbReference>
<dbReference type="Gene3D" id="3.40.50.300">
    <property type="entry name" value="P-loop containing nucleotide triphosphate hydrolases"/>
    <property type="match status" value="2"/>
</dbReference>
<dbReference type="InterPro" id="IPR007502">
    <property type="entry name" value="Helicase-assoc_dom"/>
</dbReference>
<gene>
    <name evidence="8" type="primary">hrpB</name>
    <name evidence="8" type="ORF">ERJ68_08330</name>
</gene>
<evidence type="ECO:0000256" key="5">
    <source>
        <dbReference type="SAM" id="MobiDB-lite"/>
    </source>
</evidence>
<dbReference type="Proteomes" id="UP000315454">
    <property type="component" value="Unassembled WGS sequence"/>
</dbReference>
<dbReference type="InterPro" id="IPR011545">
    <property type="entry name" value="DEAD/DEAH_box_helicase_dom"/>
</dbReference>
<dbReference type="InterPro" id="IPR013689">
    <property type="entry name" value="RNA_helicase_ATP-dep_HrpB_C"/>
</dbReference>
<dbReference type="GO" id="GO:0016787">
    <property type="term" value="F:hydrolase activity"/>
    <property type="evidence" value="ECO:0007669"/>
    <property type="project" value="UniProtKB-KW"/>
</dbReference>
<dbReference type="Pfam" id="PF08482">
    <property type="entry name" value="HrpB_C"/>
    <property type="match status" value="1"/>
</dbReference>
<proteinExistence type="predicted"/>
<keyword evidence="3 8" id="KW-0347">Helicase</keyword>
<dbReference type="PANTHER" id="PTHR43519">
    <property type="entry name" value="ATP-DEPENDENT RNA HELICASE HRPB"/>
    <property type="match status" value="1"/>
</dbReference>
<keyword evidence="2" id="KW-0378">Hydrolase</keyword>
<dbReference type="GO" id="GO:0005524">
    <property type="term" value="F:ATP binding"/>
    <property type="evidence" value="ECO:0007669"/>
    <property type="project" value="UniProtKB-KW"/>
</dbReference>
<dbReference type="GO" id="GO:0004386">
    <property type="term" value="F:helicase activity"/>
    <property type="evidence" value="ECO:0007669"/>
    <property type="project" value="UniProtKB-KW"/>
</dbReference>
<dbReference type="AlphaFoldDB" id="A0A524RRY8"/>
<dbReference type="InterPro" id="IPR014001">
    <property type="entry name" value="Helicase_ATP-bd"/>
</dbReference>
<evidence type="ECO:0000256" key="4">
    <source>
        <dbReference type="ARBA" id="ARBA00022840"/>
    </source>
</evidence>
<evidence type="ECO:0000313" key="9">
    <source>
        <dbReference type="Proteomes" id="UP000315454"/>
    </source>
</evidence>
<reference evidence="8 9" key="1">
    <citation type="journal article" date="2019" name="mSystems">
        <title>Life at home and on the roam: Genomic adaptions reflect the dual lifestyle of an intracellular, facultative symbiont.</title>
        <authorList>
            <person name="Burgsdorf I."/>
        </authorList>
    </citation>
    <scope>NUCLEOTIDE SEQUENCE [LARGE SCALE GENOMIC DNA]</scope>
    <source>
        <strain evidence="8">277cI</strain>
    </source>
</reference>
<dbReference type="EMBL" id="SRMN01000148">
    <property type="protein sequence ID" value="TGH19544.1"/>
    <property type="molecule type" value="Genomic_DNA"/>
</dbReference>
<feature type="compositionally biased region" description="Basic and acidic residues" evidence="5">
    <location>
        <begin position="829"/>
        <end position="839"/>
    </location>
</feature>
<dbReference type="FunFam" id="3.40.50.300:FF:002125">
    <property type="entry name" value="ATP-dependent helicase HrpB"/>
    <property type="match status" value="1"/>
</dbReference>
<organism evidence="8 9">
    <name type="scientific">Aphanocapsa feldmannii 277cI</name>
    <dbReference type="NCBI Taxonomy" id="2507554"/>
    <lineage>
        <taxon>Bacteria</taxon>
        <taxon>Bacillati</taxon>
        <taxon>Cyanobacteriota</taxon>
        <taxon>Cyanophyceae</taxon>
        <taxon>Oscillatoriophycideae</taxon>
        <taxon>Chroococcales</taxon>
        <taxon>Microcystaceae</taxon>
        <taxon>Aphanocapsa</taxon>
    </lineage>
</organism>
<evidence type="ECO:0000313" key="8">
    <source>
        <dbReference type="EMBL" id="TGH19544.1"/>
    </source>
</evidence>
<dbReference type="Pfam" id="PF00271">
    <property type="entry name" value="Helicase_C"/>
    <property type="match status" value="1"/>
</dbReference>
<dbReference type="PIRSF" id="PIRSF005496">
    <property type="entry name" value="ATP_hel_hrpB"/>
    <property type="match status" value="1"/>
</dbReference>
<dbReference type="Gene3D" id="1.20.120.1080">
    <property type="match status" value="1"/>
</dbReference>
<dbReference type="SMART" id="SM00490">
    <property type="entry name" value="HELICc"/>
    <property type="match status" value="1"/>
</dbReference>
<dbReference type="PANTHER" id="PTHR43519:SF1">
    <property type="entry name" value="ATP-DEPENDENT RNA HELICASE HRPB"/>
    <property type="match status" value="1"/>
</dbReference>
<dbReference type="InterPro" id="IPR010225">
    <property type="entry name" value="HrpB"/>
</dbReference>
<accession>A0A524RRY8</accession>
<dbReference type="Pfam" id="PF00270">
    <property type="entry name" value="DEAD"/>
    <property type="match status" value="1"/>
</dbReference>
<dbReference type="InterPro" id="IPR001650">
    <property type="entry name" value="Helicase_C-like"/>
</dbReference>
<dbReference type="PROSITE" id="PS51192">
    <property type="entry name" value="HELICASE_ATP_BIND_1"/>
    <property type="match status" value="1"/>
</dbReference>
<keyword evidence="4" id="KW-0067">ATP-binding</keyword>
<comment type="caution">
    <text evidence="8">The sequence shown here is derived from an EMBL/GenBank/DDBJ whole genome shotgun (WGS) entry which is preliminary data.</text>
</comment>
<feature type="domain" description="Helicase ATP-binding" evidence="6">
    <location>
        <begin position="16"/>
        <end position="180"/>
    </location>
</feature>
<keyword evidence="1" id="KW-0547">Nucleotide-binding</keyword>
<evidence type="ECO:0000256" key="1">
    <source>
        <dbReference type="ARBA" id="ARBA00022741"/>
    </source>
</evidence>
<dbReference type="SMART" id="SM00847">
    <property type="entry name" value="HA2"/>
    <property type="match status" value="1"/>
</dbReference>
<protein>
    <submittedName>
        <fullName evidence="8">ATP-dependent helicase HrpB</fullName>
    </submittedName>
</protein>
<dbReference type="CDD" id="cd17990">
    <property type="entry name" value="DEXHc_HrpB"/>
    <property type="match status" value="1"/>
</dbReference>
<dbReference type="CDD" id="cd18791">
    <property type="entry name" value="SF2_C_RHA"/>
    <property type="match status" value="1"/>
</dbReference>
<dbReference type="GO" id="GO:0003676">
    <property type="term" value="F:nucleic acid binding"/>
    <property type="evidence" value="ECO:0007669"/>
    <property type="project" value="InterPro"/>
</dbReference>
<dbReference type="NCBIfam" id="TIGR01970">
    <property type="entry name" value="DEAH_box_HrpB"/>
    <property type="match status" value="1"/>
</dbReference>
<name>A0A524RRY8_9CHRO</name>
<evidence type="ECO:0000256" key="3">
    <source>
        <dbReference type="ARBA" id="ARBA00022806"/>
    </source>
</evidence>
<dbReference type="PROSITE" id="PS51194">
    <property type="entry name" value="HELICASE_CTER"/>
    <property type="match status" value="1"/>
</dbReference>